<proteinExistence type="inferred from homology"/>
<keyword evidence="2" id="KW-0805">Transcription regulation</keyword>
<reference evidence="9 10" key="1">
    <citation type="submission" date="2021-06" db="EMBL/GenBank/DDBJ databases">
        <authorList>
            <person name="Lu T."/>
            <person name="Wang Q."/>
            <person name="Han X."/>
        </authorList>
    </citation>
    <scope>NUCLEOTIDE SEQUENCE [LARGE SCALE GENOMIC DNA]</scope>
    <source>
        <strain evidence="9 10">LAM0050</strain>
    </source>
</reference>
<protein>
    <recommendedName>
        <fullName evidence="6">HTH-type transcriptional regulator SarZ</fullName>
    </recommendedName>
    <alternativeName>
        <fullName evidence="7">Staphylococcal accessory regulator Z</fullName>
    </alternativeName>
</protein>
<dbReference type="InterPro" id="IPR000835">
    <property type="entry name" value="HTH_MarR-typ"/>
</dbReference>
<dbReference type="InterPro" id="IPR001845">
    <property type="entry name" value="HTH_ArsR_DNA-bd_dom"/>
</dbReference>
<sequence>MDITNNKSSDRLDSRLSYLFHLIGARFLQIGNRHFRHLGLNHYSARMLVLLMDNGEMKTGDLVSRLGLPQSTISTQLQVLNKRKLIKRKRSEKDNRSVMVELTKEGHELAVDCNHLSQAVQDYLVGHFEEKELLKNVQFLEKINKLLGELEHQDLYEFKKNEHNNGASD</sequence>
<dbReference type="InterPro" id="IPR036390">
    <property type="entry name" value="WH_DNA-bd_sf"/>
</dbReference>
<dbReference type="InterPro" id="IPR036388">
    <property type="entry name" value="WH-like_DNA-bd_sf"/>
</dbReference>
<comment type="similarity">
    <text evidence="5">Belongs to the SarZ family.</text>
</comment>
<dbReference type="PANTHER" id="PTHR42756:SF1">
    <property type="entry name" value="TRANSCRIPTIONAL REPRESSOR OF EMRAB OPERON"/>
    <property type="match status" value="1"/>
</dbReference>
<evidence type="ECO:0000256" key="5">
    <source>
        <dbReference type="ARBA" id="ARBA00046337"/>
    </source>
</evidence>
<dbReference type="InterPro" id="IPR011991">
    <property type="entry name" value="ArsR-like_HTH"/>
</dbReference>
<keyword evidence="3" id="KW-0238">DNA-binding</keyword>
<evidence type="ECO:0000259" key="8">
    <source>
        <dbReference type="PROSITE" id="PS50995"/>
    </source>
</evidence>
<dbReference type="Proteomes" id="UP000722165">
    <property type="component" value="Unassembled WGS sequence"/>
</dbReference>
<accession>A0ABS6NMJ7</accession>
<evidence type="ECO:0000256" key="4">
    <source>
        <dbReference type="ARBA" id="ARBA00023163"/>
    </source>
</evidence>
<name>A0ABS6NMJ7_9BURK</name>
<evidence type="ECO:0000256" key="2">
    <source>
        <dbReference type="ARBA" id="ARBA00023015"/>
    </source>
</evidence>
<dbReference type="Gene3D" id="1.10.10.10">
    <property type="entry name" value="Winged helix-like DNA-binding domain superfamily/Winged helix DNA-binding domain"/>
    <property type="match status" value="1"/>
</dbReference>
<dbReference type="EMBL" id="JAHSPR010000002">
    <property type="protein sequence ID" value="MBV4396482.1"/>
    <property type="molecule type" value="Genomic_DNA"/>
</dbReference>
<keyword evidence="4" id="KW-0804">Transcription</keyword>
<evidence type="ECO:0000313" key="9">
    <source>
        <dbReference type="EMBL" id="MBV4396482.1"/>
    </source>
</evidence>
<dbReference type="PROSITE" id="PS50995">
    <property type="entry name" value="HTH_MARR_2"/>
    <property type="match status" value="1"/>
</dbReference>
<dbReference type="CDD" id="cd00090">
    <property type="entry name" value="HTH_ARSR"/>
    <property type="match status" value="1"/>
</dbReference>
<comment type="subcellular location">
    <subcellularLocation>
        <location evidence="1">Cytoplasm</location>
    </subcellularLocation>
</comment>
<organism evidence="9 10">
    <name type="scientific">Advenella alkanexedens</name>
    <dbReference type="NCBI Taxonomy" id="1481665"/>
    <lineage>
        <taxon>Bacteria</taxon>
        <taxon>Pseudomonadati</taxon>
        <taxon>Pseudomonadota</taxon>
        <taxon>Betaproteobacteria</taxon>
        <taxon>Burkholderiales</taxon>
        <taxon>Alcaligenaceae</taxon>
    </lineage>
</organism>
<dbReference type="SMART" id="SM00347">
    <property type="entry name" value="HTH_MARR"/>
    <property type="match status" value="1"/>
</dbReference>
<dbReference type="Pfam" id="PF22381">
    <property type="entry name" value="Staph_reg_Sar_Rot"/>
    <property type="match status" value="1"/>
</dbReference>
<dbReference type="SUPFAM" id="SSF46785">
    <property type="entry name" value="Winged helix' DNA-binding domain"/>
    <property type="match status" value="1"/>
</dbReference>
<evidence type="ECO:0000256" key="7">
    <source>
        <dbReference type="ARBA" id="ARBA00047207"/>
    </source>
</evidence>
<evidence type="ECO:0000256" key="3">
    <source>
        <dbReference type="ARBA" id="ARBA00023125"/>
    </source>
</evidence>
<feature type="domain" description="HTH marR-type" evidence="8">
    <location>
        <begin position="13"/>
        <end position="145"/>
    </location>
</feature>
<dbReference type="InterPro" id="IPR055166">
    <property type="entry name" value="Transc_reg_Sar_Rot_HTH"/>
</dbReference>
<dbReference type="SMART" id="SM00418">
    <property type="entry name" value="HTH_ARSR"/>
    <property type="match status" value="1"/>
</dbReference>
<dbReference type="RefSeq" id="WP_169295522.1">
    <property type="nucleotide sequence ID" value="NZ_JAHSPR010000002.1"/>
</dbReference>
<evidence type="ECO:0000313" key="10">
    <source>
        <dbReference type="Proteomes" id="UP000722165"/>
    </source>
</evidence>
<comment type="caution">
    <text evidence="9">The sequence shown here is derived from an EMBL/GenBank/DDBJ whole genome shotgun (WGS) entry which is preliminary data.</text>
</comment>
<evidence type="ECO:0000256" key="1">
    <source>
        <dbReference type="ARBA" id="ARBA00004496"/>
    </source>
</evidence>
<dbReference type="PANTHER" id="PTHR42756">
    <property type="entry name" value="TRANSCRIPTIONAL REGULATOR, MARR"/>
    <property type="match status" value="1"/>
</dbReference>
<keyword evidence="10" id="KW-1185">Reference proteome</keyword>
<evidence type="ECO:0000256" key="6">
    <source>
        <dbReference type="ARBA" id="ARBA00047188"/>
    </source>
</evidence>
<gene>
    <name evidence="9" type="ORF">KU392_04310</name>
</gene>